<dbReference type="Proteomes" id="UP000700596">
    <property type="component" value="Unassembled WGS sequence"/>
</dbReference>
<organism evidence="7 8">
    <name type="scientific">Dendryphion nanum</name>
    <dbReference type="NCBI Taxonomy" id="256645"/>
    <lineage>
        <taxon>Eukaryota</taxon>
        <taxon>Fungi</taxon>
        <taxon>Dikarya</taxon>
        <taxon>Ascomycota</taxon>
        <taxon>Pezizomycotina</taxon>
        <taxon>Dothideomycetes</taxon>
        <taxon>Pleosporomycetidae</taxon>
        <taxon>Pleosporales</taxon>
        <taxon>Torulaceae</taxon>
        <taxon>Dendryphion</taxon>
    </lineage>
</organism>
<feature type="transmembrane region" description="Helical" evidence="5">
    <location>
        <begin position="76"/>
        <end position="94"/>
    </location>
</feature>
<evidence type="ECO:0000256" key="1">
    <source>
        <dbReference type="ARBA" id="ARBA00004141"/>
    </source>
</evidence>
<accession>A0A9P9DCW6</accession>
<comment type="caution">
    <text evidence="7">The sequence shown here is derived from an EMBL/GenBank/DDBJ whole genome shotgun (WGS) entry which is preliminary data.</text>
</comment>
<sequence>MLMTRLASLILRAAQFVFAAVVLGLSAYFLYQRNRYDVGPLGRVIYGVIISSLAIIFSIIWMIPTKSSMTGYASDLFFTAAWAAVFGVYVRYFQGVNCGSAWSWGGISLSRSNHCGQWKAAQAFSFLSMIVWFASFVFGVLLYHRLSKRNTVNEGPG</sequence>
<keyword evidence="8" id="KW-1185">Reference proteome</keyword>
<keyword evidence="2 5" id="KW-0812">Transmembrane</keyword>
<dbReference type="InterPro" id="IPR008253">
    <property type="entry name" value="Marvel"/>
</dbReference>
<protein>
    <submittedName>
        <fullName evidence="7">Marvel domain-containing protein</fullName>
    </submittedName>
</protein>
<evidence type="ECO:0000256" key="5">
    <source>
        <dbReference type="SAM" id="Phobius"/>
    </source>
</evidence>
<feature type="transmembrane region" description="Helical" evidence="5">
    <location>
        <begin position="9"/>
        <end position="31"/>
    </location>
</feature>
<dbReference type="PANTHER" id="PTHR39608:SF1">
    <property type="entry name" value="INTEGRAL MEMBRANE PROTEIN (AFU_ORTHOLOGUE AFUA_5G08640)"/>
    <property type="match status" value="1"/>
</dbReference>
<keyword evidence="3 5" id="KW-1133">Transmembrane helix</keyword>
<evidence type="ECO:0000259" key="6">
    <source>
        <dbReference type="Pfam" id="PF01284"/>
    </source>
</evidence>
<dbReference type="AlphaFoldDB" id="A0A9P9DCW6"/>
<keyword evidence="4 5" id="KW-0472">Membrane</keyword>
<proteinExistence type="predicted"/>
<dbReference type="Pfam" id="PF01284">
    <property type="entry name" value="MARVEL"/>
    <property type="match status" value="1"/>
</dbReference>
<feature type="domain" description="MARVEL" evidence="6">
    <location>
        <begin position="7"/>
        <end position="138"/>
    </location>
</feature>
<name>A0A9P9DCW6_9PLEO</name>
<evidence type="ECO:0000313" key="8">
    <source>
        <dbReference type="Proteomes" id="UP000700596"/>
    </source>
</evidence>
<dbReference type="EMBL" id="JAGMWT010000014">
    <property type="protein sequence ID" value="KAH7116707.1"/>
    <property type="molecule type" value="Genomic_DNA"/>
</dbReference>
<dbReference type="GO" id="GO:0016020">
    <property type="term" value="C:membrane"/>
    <property type="evidence" value="ECO:0007669"/>
    <property type="project" value="UniProtKB-SubCell"/>
</dbReference>
<feature type="transmembrane region" description="Helical" evidence="5">
    <location>
        <begin position="123"/>
        <end position="143"/>
    </location>
</feature>
<dbReference type="OrthoDB" id="4074965at2759"/>
<comment type="subcellular location">
    <subcellularLocation>
        <location evidence="1">Membrane</location>
        <topology evidence="1">Multi-pass membrane protein</topology>
    </subcellularLocation>
</comment>
<evidence type="ECO:0000256" key="4">
    <source>
        <dbReference type="ARBA" id="ARBA00023136"/>
    </source>
</evidence>
<evidence type="ECO:0000256" key="2">
    <source>
        <dbReference type="ARBA" id="ARBA00022692"/>
    </source>
</evidence>
<feature type="transmembrane region" description="Helical" evidence="5">
    <location>
        <begin position="43"/>
        <end position="64"/>
    </location>
</feature>
<evidence type="ECO:0000313" key="7">
    <source>
        <dbReference type="EMBL" id="KAH7116707.1"/>
    </source>
</evidence>
<evidence type="ECO:0000256" key="3">
    <source>
        <dbReference type="ARBA" id="ARBA00022989"/>
    </source>
</evidence>
<dbReference type="PANTHER" id="PTHR39608">
    <property type="entry name" value="INTEGRAL MEMBRANE PROTEIN (AFU_ORTHOLOGUE AFUA_5G08640)"/>
    <property type="match status" value="1"/>
</dbReference>
<reference evidence="7" key="1">
    <citation type="journal article" date="2021" name="Nat. Commun.">
        <title>Genetic determinants of endophytism in the Arabidopsis root mycobiome.</title>
        <authorList>
            <person name="Mesny F."/>
            <person name="Miyauchi S."/>
            <person name="Thiergart T."/>
            <person name="Pickel B."/>
            <person name="Atanasova L."/>
            <person name="Karlsson M."/>
            <person name="Huettel B."/>
            <person name="Barry K.W."/>
            <person name="Haridas S."/>
            <person name="Chen C."/>
            <person name="Bauer D."/>
            <person name="Andreopoulos W."/>
            <person name="Pangilinan J."/>
            <person name="LaButti K."/>
            <person name="Riley R."/>
            <person name="Lipzen A."/>
            <person name="Clum A."/>
            <person name="Drula E."/>
            <person name="Henrissat B."/>
            <person name="Kohler A."/>
            <person name="Grigoriev I.V."/>
            <person name="Martin F.M."/>
            <person name="Hacquard S."/>
        </authorList>
    </citation>
    <scope>NUCLEOTIDE SEQUENCE</scope>
    <source>
        <strain evidence="7">MPI-CAGE-CH-0243</strain>
    </source>
</reference>
<gene>
    <name evidence="7" type="ORF">B0J11DRAFT_98980</name>
</gene>